<gene>
    <name evidence="8" type="ORF">PBRA_007666</name>
</gene>
<dbReference type="GO" id="GO:0005730">
    <property type="term" value="C:nucleolus"/>
    <property type="evidence" value="ECO:0007669"/>
    <property type="project" value="UniProtKB-SubCell"/>
</dbReference>
<dbReference type="OMA" id="LEWAENY"/>
<dbReference type="STRING" id="37360.A0A0G4IXF8"/>
<dbReference type="InterPro" id="IPR051742">
    <property type="entry name" value="Ribosome_Assembly_uL10"/>
</dbReference>
<evidence type="ECO:0000259" key="7">
    <source>
        <dbReference type="Pfam" id="PF17777"/>
    </source>
</evidence>
<comment type="subunit">
    <text evidence="3 6">Associates with the pre-60S ribosomal particle.</text>
</comment>
<keyword evidence="5 6" id="KW-0539">Nucleus</keyword>
<feature type="domain" description="Large ribosomal subunit protein uL10-like insertion" evidence="7">
    <location>
        <begin position="125"/>
        <end position="193"/>
    </location>
</feature>
<evidence type="ECO:0000313" key="8">
    <source>
        <dbReference type="EMBL" id="CEO99932.1"/>
    </source>
</evidence>
<proteinExistence type="inferred from homology"/>
<evidence type="ECO:0000256" key="1">
    <source>
        <dbReference type="ARBA" id="ARBA00004046"/>
    </source>
</evidence>
<name>A0A0G4IXF8_PLABS</name>
<dbReference type="AlphaFoldDB" id="A0A0G4IXF8"/>
<dbReference type="GO" id="GO:0000956">
    <property type="term" value="P:nuclear-transcribed mRNA catabolic process"/>
    <property type="evidence" value="ECO:0007669"/>
    <property type="project" value="TreeGrafter"/>
</dbReference>
<accession>A0A0G4IXF8</accession>
<dbReference type="Proteomes" id="UP000039324">
    <property type="component" value="Unassembled WGS sequence"/>
</dbReference>
<dbReference type="InterPro" id="IPR033867">
    <property type="entry name" value="Mrt4"/>
</dbReference>
<dbReference type="EMBL" id="CDSF01000095">
    <property type="protein sequence ID" value="CEO99932.1"/>
    <property type="molecule type" value="Genomic_DNA"/>
</dbReference>
<evidence type="ECO:0000313" key="9">
    <source>
        <dbReference type="Proteomes" id="UP000039324"/>
    </source>
</evidence>
<keyword evidence="6" id="KW-0690">Ribosome biogenesis</keyword>
<dbReference type="SUPFAM" id="SSF160369">
    <property type="entry name" value="Ribosomal protein L10-like"/>
    <property type="match status" value="1"/>
</dbReference>
<evidence type="ECO:0000256" key="2">
    <source>
        <dbReference type="ARBA" id="ARBA00008889"/>
    </source>
</evidence>
<sequence>MPKSKRAKVVTLTKTLKKARPAKAAHLDLIRECVEKYSHIYIIRVQNMRNNLLKTVRGDWSTSRFFFGKNKLVSVALGRTADDEYKENLSQLSTFLKGDCGVMFTNSPSSEVQSYFESAQVDEFARSGFVSTVDFTVPAGVIDMPFSMETTLRQLGMDTKLNKGVIELARNHKVCSVGDVLTPEQGRLLKLFDQKIAVFKIVPLCVWSDGRFESFVDVDMQE</sequence>
<dbReference type="Gene3D" id="3.30.70.1730">
    <property type="match status" value="1"/>
</dbReference>
<dbReference type="CDD" id="cd05796">
    <property type="entry name" value="Ribosomal_P0_like"/>
    <property type="match status" value="1"/>
</dbReference>
<reference evidence="8 9" key="1">
    <citation type="submission" date="2015-02" db="EMBL/GenBank/DDBJ databases">
        <authorList>
            <person name="Chooi Y.-H."/>
        </authorList>
    </citation>
    <scope>NUCLEOTIDE SEQUENCE [LARGE SCALE GENOMIC DNA]</scope>
    <source>
        <strain evidence="8">E3</strain>
    </source>
</reference>
<keyword evidence="4 6" id="KW-0963">Cytoplasm</keyword>
<dbReference type="InterPro" id="IPR040637">
    <property type="entry name" value="Ribosomal_uL10-like_insert"/>
</dbReference>
<dbReference type="Gene3D" id="3.90.105.20">
    <property type="match status" value="1"/>
</dbReference>
<dbReference type="FunFam" id="3.30.70.1730:FF:000005">
    <property type="entry name" value="Ribosome assembly factor mrt4"/>
    <property type="match status" value="1"/>
</dbReference>
<organism evidence="8 9">
    <name type="scientific">Plasmodiophora brassicae</name>
    <name type="common">Clubroot disease agent</name>
    <dbReference type="NCBI Taxonomy" id="37360"/>
    <lineage>
        <taxon>Eukaryota</taxon>
        <taxon>Sar</taxon>
        <taxon>Rhizaria</taxon>
        <taxon>Endomyxa</taxon>
        <taxon>Phytomyxea</taxon>
        <taxon>Plasmodiophorida</taxon>
        <taxon>Plasmodiophoridae</taxon>
        <taxon>Plasmodiophora</taxon>
    </lineage>
</organism>
<dbReference type="GO" id="GO:0003723">
    <property type="term" value="F:RNA binding"/>
    <property type="evidence" value="ECO:0007669"/>
    <property type="project" value="TreeGrafter"/>
</dbReference>
<comment type="subcellular location">
    <subcellularLocation>
        <location evidence="6">Cytoplasm</location>
    </subcellularLocation>
    <subcellularLocation>
        <location evidence="6">Nucleus</location>
        <location evidence="6">Nucleolus</location>
    </subcellularLocation>
</comment>
<dbReference type="InterPro" id="IPR001790">
    <property type="entry name" value="Ribosomal_uL10"/>
</dbReference>
<dbReference type="GO" id="GO:0006364">
    <property type="term" value="P:rRNA processing"/>
    <property type="evidence" value="ECO:0007669"/>
    <property type="project" value="TreeGrafter"/>
</dbReference>
<dbReference type="GO" id="GO:0005737">
    <property type="term" value="C:cytoplasm"/>
    <property type="evidence" value="ECO:0007669"/>
    <property type="project" value="UniProtKB-SubCell"/>
</dbReference>
<evidence type="ECO:0000256" key="4">
    <source>
        <dbReference type="ARBA" id="ARBA00022490"/>
    </source>
</evidence>
<evidence type="ECO:0000256" key="3">
    <source>
        <dbReference type="ARBA" id="ARBA00011117"/>
    </source>
</evidence>
<dbReference type="OrthoDB" id="10262308at2759"/>
<dbReference type="Pfam" id="PF17777">
    <property type="entry name" value="RL10P_insert"/>
    <property type="match status" value="1"/>
</dbReference>
<evidence type="ECO:0000256" key="6">
    <source>
        <dbReference type="RuleBase" id="RU364039"/>
    </source>
</evidence>
<dbReference type="GO" id="GO:0030687">
    <property type="term" value="C:preribosome, large subunit precursor"/>
    <property type="evidence" value="ECO:0007669"/>
    <property type="project" value="TreeGrafter"/>
</dbReference>
<dbReference type="Pfam" id="PF00466">
    <property type="entry name" value="Ribosomal_L10"/>
    <property type="match status" value="1"/>
</dbReference>
<dbReference type="PANTHER" id="PTHR45841:SF1">
    <property type="entry name" value="MRNA TURNOVER PROTEIN 4 HOMOLOG"/>
    <property type="match status" value="1"/>
</dbReference>
<dbReference type="PANTHER" id="PTHR45841">
    <property type="entry name" value="MRNA TURNOVER PROTEIN 4 MRTO4"/>
    <property type="match status" value="1"/>
</dbReference>
<keyword evidence="9" id="KW-1185">Reference proteome</keyword>
<protein>
    <recommendedName>
        <fullName evidence="6">Ribosome assembly factor mrt4</fullName>
    </recommendedName>
</protein>
<comment type="similarity">
    <text evidence="2 6">Belongs to the universal ribosomal protein uL10 family.</text>
</comment>
<comment type="function">
    <text evidence="1 6">Component of the ribosome assembly machinery. Nuclear paralog of the ribosomal protein P0, it binds pre-60S subunits at an early stage of assembly in the nucleolus, and is replaced by P0 in cytoplasmic pre-60S subunits and mature 80S ribosomes.</text>
</comment>
<dbReference type="InterPro" id="IPR043164">
    <property type="entry name" value="Ribosomal_uL10-like_insert_sf"/>
</dbReference>
<dbReference type="GO" id="GO:0000027">
    <property type="term" value="P:ribosomal large subunit assembly"/>
    <property type="evidence" value="ECO:0007669"/>
    <property type="project" value="InterPro"/>
</dbReference>
<dbReference type="FunFam" id="3.90.105.20:FF:000003">
    <property type="entry name" value="Ribosome assembly factor mrt4"/>
    <property type="match status" value="1"/>
</dbReference>
<evidence type="ECO:0000256" key="5">
    <source>
        <dbReference type="ARBA" id="ARBA00023242"/>
    </source>
</evidence>
<dbReference type="InterPro" id="IPR043141">
    <property type="entry name" value="Ribosomal_uL10-like_sf"/>
</dbReference>